<dbReference type="EMBL" id="JABBWK010000007">
    <property type="protein sequence ID" value="KAG1905192.1"/>
    <property type="molecule type" value="Genomic_DNA"/>
</dbReference>
<sequence>MSHLMSFFSSDDPVPEAIESHPLNELPPTTAHTYPPASGTLASPVISSNKECLMELDNPWQSVHRVRDDNEQRLNKVLLKEVDQLFKLREDVRELHFSNHNLLLWKRNTQVTSNVRESDMQLTIVQYQQQNQSLQCDNANALASLDQNHRKEVAELQSNMALGLHKAQNEGHAEIENLLVEKEVQFEHEMHLARDRFLADNEAELTRLDAKYSSKINLLDDFMSKTDFRGSLGPSKDINALTLESDAPSLKHKIDFGDLVTPRKRCVLESYSTGDMCQVVVVYSDITISTLSHFLESIPHKLIKYITLFWNFDILTSPVLSQMIALLENICPSGVEELTCMGFCDGTVSPSITGLTRIQACIGANNLKAFEASSRAFFSPKIVPFTIQTIRLSPCLEKLRLSSVKLSAAHWDKLMHHFTIPTLVELRVDADCAPPTLIHFLVRQPAVSNLSVIPRPAGVPWRANRVTKPFILSLSTLDGPLSHLLPILQSHRKQQNLTCLHISLQAHDASPDYITSILQCVGHCDSIGYLLLSLPNSHSSAVMMCWSGTRSMVRIKHLVIDCSDGSARCATSDLLALSAAWIQALPQVKCVTLQGYSATAAGILSTLCVALLQAMSNWLWICRSHQTATANSGIPCAEVQQEKGQAYHSLDSAATFTVDDTQHIAQALQAAEKRHCSKAQEALDVVESQMDRACSQIFSATSHDVMQTIQDELAVITMALRNVKYKIHEAHHFDLPIDLCDEVAQISLFLGAVSVVIFGISRRHGEFFMGVLALILGLAMEAQNPHSESHRQNTLSQIPRSMETALSHFKLDGQTTAYAVSQLTPANHKSDVVPAFEHPFLDVNSHKPPEFNEKDIRAVQSIHSLLTEAVPDLEGSDPELIEDHIVDLERRLLTKKVACLQFVSVGLGIKPEVMHPGKKVYKIHWVRLLLAWVGISIVLFSYPLN</sequence>
<dbReference type="AlphaFoldDB" id="A0AAD4EFP4"/>
<organism evidence="3 4">
    <name type="scientific">Suillus fuscotomentosus</name>
    <dbReference type="NCBI Taxonomy" id="1912939"/>
    <lineage>
        <taxon>Eukaryota</taxon>
        <taxon>Fungi</taxon>
        <taxon>Dikarya</taxon>
        <taxon>Basidiomycota</taxon>
        <taxon>Agaricomycotina</taxon>
        <taxon>Agaricomycetes</taxon>
        <taxon>Agaricomycetidae</taxon>
        <taxon>Boletales</taxon>
        <taxon>Suillineae</taxon>
        <taxon>Suillaceae</taxon>
        <taxon>Suillus</taxon>
    </lineage>
</organism>
<keyword evidence="2" id="KW-1133">Transmembrane helix</keyword>
<dbReference type="RefSeq" id="XP_041230767.1">
    <property type="nucleotide sequence ID" value="XM_041366248.1"/>
</dbReference>
<evidence type="ECO:0000256" key="2">
    <source>
        <dbReference type="SAM" id="Phobius"/>
    </source>
</evidence>
<dbReference type="GeneID" id="64660546"/>
<keyword evidence="2" id="KW-0812">Transmembrane</keyword>
<reference evidence="3" key="1">
    <citation type="journal article" date="2020" name="New Phytol.">
        <title>Comparative genomics reveals dynamic genome evolution in host specialist ectomycorrhizal fungi.</title>
        <authorList>
            <person name="Lofgren L.A."/>
            <person name="Nguyen N.H."/>
            <person name="Vilgalys R."/>
            <person name="Ruytinx J."/>
            <person name="Liao H.L."/>
            <person name="Branco S."/>
            <person name="Kuo A."/>
            <person name="LaButti K."/>
            <person name="Lipzen A."/>
            <person name="Andreopoulos W."/>
            <person name="Pangilinan J."/>
            <person name="Riley R."/>
            <person name="Hundley H."/>
            <person name="Na H."/>
            <person name="Barry K."/>
            <person name="Grigoriev I.V."/>
            <person name="Stajich J.E."/>
            <person name="Kennedy P.G."/>
        </authorList>
    </citation>
    <scope>NUCLEOTIDE SEQUENCE</scope>
    <source>
        <strain evidence="3">FC203</strain>
    </source>
</reference>
<evidence type="ECO:0000313" key="4">
    <source>
        <dbReference type="Proteomes" id="UP001195769"/>
    </source>
</evidence>
<comment type="caution">
    <text evidence="3">The sequence shown here is derived from an EMBL/GenBank/DDBJ whole genome shotgun (WGS) entry which is preliminary data.</text>
</comment>
<keyword evidence="4" id="KW-1185">Reference proteome</keyword>
<feature type="transmembrane region" description="Helical" evidence="2">
    <location>
        <begin position="743"/>
        <end position="760"/>
    </location>
</feature>
<proteinExistence type="predicted"/>
<protein>
    <submittedName>
        <fullName evidence="3">Uncharacterized protein</fullName>
    </submittedName>
</protein>
<name>A0AAD4EFP4_9AGAM</name>
<evidence type="ECO:0000313" key="3">
    <source>
        <dbReference type="EMBL" id="KAG1905192.1"/>
    </source>
</evidence>
<feature type="transmembrane region" description="Helical" evidence="2">
    <location>
        <begin position="925"/>
        <end position="944"/>
    </location>
</feature>
<keyword evidence="2" id="KW-0472">Membrane</keyword>
<accession>A0AAD4EFP4</accession>
<feature type="region of interest" description="Disordered" evidence="1">
    <location>
        <begin position="1"/>
        <end position="31"/>
    </location>
</feature>
<dbReference type="Proteomes" id="UP001195769">
    <property type="component" value="Unassembled WGS sequence"/>
</dbReference>
<evidence type="ECO:0000256" key="1">
    <source>
        <dbReference type="SAM" id="MobiDB-lite"/>
    </source>
</evidence>
<gene>
    <name evidence="3" type="ORF">F5891DRAFT_1183129</name>
</gene>